<reference evidence="7" key="1">
    <citation type="submission" date="2016-06" db="EMBL/GenBank/DDBJ databases">
        <title>Parallel loss of symbiosis genes in relatives of nitrogen-fixing non-legume Parasponia.</title>
        <authorList>
            <person name="Van Velzen R."/>
            <person name="Holmer R."/>
            <person name="Bu F."/>
            <person name="Rutten L."/>
            <person name="Van Zeijl A."/>
            <person name="Liu W."/>
            <person name="Santuari L."/>
            <person name="Cao Q."/>
            <person name="Sharma T."/>
            <person name="Shen D."/>
            <person name="Roswanjaya Y."/>
            <person name="Wardhani T."/>
            <person name="Kalhor M.S."/>
            <person name="Jansen J."/>
            <person name="Van den Hoogen J."/>
            <person name="Gungor B."/>
            <person name="Hartog M."/>
            <person name="Hontelez J."/>
            <person name="Verver J."/>
            <person name="Yang W.-C."/>
            <person name="Schijlen E."/>
            <person name="Repin R."/>
            <person name="Schilthuizen M."/>
            <person name="Schranz E."/>
            <person name="Heidstra R."/>
            <person name="Miyata K."/>
            <person name="Fedorova E."/>
            <person name="Kohlen W."/>
            <person name="Bisseling T."/>
            <person name="Smit S."/>
            <person name="Geurts R."/>
        </authorList>
    </citation>
    <scope>NUCLEOTIDE SEQUENCE [LARGE SCALE GENOMIC DNA]</scope>
    <source>
        <strain evidence="7">cv. WU1-14</strain>
    </source>
</reference>
<proteinExistence type="predicted"/>
<name>A0A2P5A886_PARAD</name>
<sequence>MAVFTPRLRFSAFAILMVAGIIIFSNHQVSAKKTPCQNSVRSLVSKCSTYVLKSSGPELIKPSTECCGVVKTVDVPCVCNLVTKEIEEVIDMAKVVYVAGCCDNKLAPGTKCGSYRVPAA</sequence>
<dbReference type="InterPro" id="IPR036312">
    <property type="entry name" value="Bifun_inhib/LTP/seed_sf"/>
</dbReference>
<evidence type="ECO:0000313" key="6">
    <source>
        <dbReference type="EMBL" id="PON32761.1"/>
    </source>
</evidence>
<dbReference type="STRING" id="3476.A0A2P5A886"/>
<evidence type="ECO:0000256" key="1">
    <source>
        <dbReference type="ARBA" id="ARBA00003211"/>
    </source>
</evidence>
<dbReference type="AlphaFoldDB" id="A0A2P5A886"/>
<dbReference type="InterPro" id="IPR016140">
    <property type="entry name" value="Bifunc_inhib/LTP/seed_store"/>
</dbReference>
<dbReference type="PANTHER" id="PTHR33286">
    <property type="entry name" value="BIFUNCTIONAL INHIBITOR/LIPID-TRANSFER PROTEIN/SEED STORAGE 2S ALBUMIN SUPERFAMILY PROTEIN"/>
    <property type="match status" value="1"/>
</dbReference>
<gene>
    <name evidence="6" type="ORF">PanWU01x14_358570</name>
</gene>
<evidence type="ECO:0000256" key="4">
    <source>
        <dbReference type="SAM" id="SignalP"/>
    </source>
</evidence>
<organism evidence="6 7">
    <name type="scientific">Parasponia andersonii</name>
    <name type="common">Sponia andersonii</name>
    <dbReference type="NCBI Taxonomy" id="3476"/>
    <lineage>
        <taxon>Eukaryota</taxon>
        <taxon>Viridiplantae</taxon>
        <taxon>Streptophyta</taxon>
        <taxon>Embryophyta</taxon>
        <taxon>Tracheophyta</taxon>
        <taxon>Spermatophyta</taxon>
        <taxon>Magnoliopsida</taxon>
        <taxon>eudicotyledons</taxon>
        <taxon>Gunneridae</taxon>
        <taxon>Pentapetalae</taxon>
        <taxon>rosids</taxon>
        <taxon>fabids</taxon>
        <taxon>Rosales</taxon>
        <taxon>Cannabaceae</taxon>
        <taxon>Parasponia</taxon>
    </lineage>
</organism>
<keyword evidence="3" id="KW-0446">Lipid-binding</keyword>
<keyword evidence="2" id="KW-0813">Transport</keyword>
<dbReference type="OrthoDB" id="653734at2759"/>
<dbReference type="CDD" id="cd04660">
    <property type="entry name" value="nsLTP_like"/>
    <property type="match status" value="1"/>
</dbReference>
<evidence type="ECO:0000259" key="5">
    <source>
        <dbReference type="Pfam" id="PF14368"/>
    </source>
</evidence>
<dbReference type="EMBL" id="JXTB01000784">
    <property type="protein sequence ID" value="PON32761.1"/>
    <property type="molecule type" value="Genomic_DNA"/>
</dbReference>
<comment type="function">
    <text evidence="1">Plant non-specific lipid-transfer proteins transfer phospholipids as well as galactolipids across membranes. May play a role in wax or cutin deposition in the cell walls of expanding epidermal cells and certain secretory tissues.</text>
</comment>
<dbReference type="SUPFAM" id="SSF47699">
    <property type="entry name" value="Bifunctional inhibitor/lipid-transfer protein/seed storage 2S albumin"/>
    <property type="match status" value="1"/>
</dbReference>
<evidence type="ECO:0000313" key="7">
    <source>
        <dbReference type="Proteomes" id="UP000237105"/>
    </source>
</evidence>
<dbReference type="InterPro" id="IPR044741">
    <property type="entry name" value="NsLTP-like"/>
</dbReference>
<accession>A0A2P5A886</accession>
<dbReference type="Gene3D" id="1.10.110.10">
    <property type="entry name" value="Plant lipid-transfer and hydrophobic proteins"/>
    <property type="match status" value="1"/>
</dbReference>
<keyword evidence="4" id="KW-0732">Signal</keyword>
<feature type="domain" description="Bifunctional inhibitor/plant lipid transfer protein/seed storage helical" evidence="5">
    <location>
        <begin position="15"/>
        <end position="112"/>
    </location>
</feature>
<feature type="chain" id="PRO_5015187254" evidence="4">
    <location>
        <begin position="32"/>
        <end position="120"/>
    </location>
</feature>
<evidence type="ECO:0000256" key="3">
    <source>
        <dbReference type="ARBA" id="ARBA00023121"/>
    </source>
</evidence>
<feature type="signal peptide" evidence="4">
    <location>
        <begin position="1"/>
        <end position="31"/>
    </location>
</feature>
<dbReference type="PANTHER" id="PTHR33286:SF1">
    <property type="entry name" value="OS01G0800600 PROTEIN"/>
    <property type="match status" value="1"/>
</dbReference>
<comment type="caution">
    <text evidence="6">The sequence shown here is derived from an EMBL/GenBank/DDBJ whole genome shotgun (WGS) entry which is preliminary data.</text>
</comment>
<evidence type="ECO:0000256" key="2">
    <source>
        <dbReference type="ARBA" id="ARBA00022448"/>
    </source>
</evidence>
<dbReference type="Proteomes" id="UP000237105">
    <property type="component" value="Unassembled WGS sequence"/>
</dbReference>
<keyword evidence="7" id="KW-1185">Reference proteome</keyword>
<dbReference type="Pfam" id="PF14368">
    <property type="entry name" value="LTP_2"/>
    <property type="match status" value="1"/>
</dbReference>
<protein>
    <submittedName>
        <fullName evidence="6">Bifunctional inhibitor/plant lipid transfer protein/seed storage helical domain containing protein</fullName>
    </submittedName>
</protein>
<dbReference type="GO" id="GO:0008289">
    <property type="term" value="F:lipid binding"/>
    <property type="evidence" value="ECO:0007669"/>
    <property type="project" value="UniProtKB-KW"/>
</dbReference>